<dbReference type="RefSeq" id="WP_296364525.1">
    <property type="nucleotide sequence ID" value="NZ_BAAAHY010000005.1"/>
</dbReference>
<reference evidence="3 4" key="1">
    <citation type="submission" date="2023-07" db="EMBL/GenBank/DDBJ databases">
        <title>Sequencing the genomes of 1000 actinobacteria strains.</title>
        <authorList>
            <person name="Klenk H.-P."/>
        </authorList>
    </citation>
    <scope>NUCLEOTIDE SEQUENCE [LARGE SCALE GENOMIC DNA]</scope>
    <source>
        <strain evidence="3 4">DSM 14555</strain>
    </source>
</reference>
<gene>
    <name evidence="3" type="ORF">JOE69_002264</name>
</gene>
<accession>A0ABU1JC66</accession>
<sequence length="156" mass="15126">MNKHRKPSLLIAAVAAAGLALAGCTPSSDGSSDGSSSALAPAPSTQASQGVISPVLPPVPELDGAQGIRSSITLDQCGMAAGPVTAAGQATNGAGSATDIVIAVDWATASSDVVARGVAVLKAVAPGATVPWSVKAQLDYQGAVNCIPNAQAGKLK</sequence>
<evidence type="ECO:0008006" key="5">
    <source>
        <dbReference type="Google" id="ProtNLM"/>
    </source>
</evidence>
<evidence type="ECO:0000313" key="4">
    <source>
        <dbReference type="Proteomes" id="UP001185069"/>
    </source>
</evidence>
<dbReference type="EMBL" id="JAVDQF010000001">
    <property type="protein sequence ID" value="MDR6270026.1"/>
    <property type="molecule type" value="Genomic_DNA"/>
</dbReference>
<feature type="chain" id="PRO_5045449880" description="Lipoprotein" evidence="2">
    <location>
        <begin position="23"/>
        <end position="156"/>
    </location>
</feature>
<dbReference type="Proteomes" id="UP001185069">
    <property type="component" value="Unassembled WGS sequence"/>
</dbReference>
<name>A0ABU1JC66_9MICC</name>
<evidence type="ECO:0000313" key="3">
    <source>
        <dbReference type="EMBL" id="MDR6270026.1"/>
    </source>
</evidence>
<comment type="caution">
    <text evidence="3">The sequence shown here is derived from an EMBL/GenBank/DDBJ whole genome shotgun (WGS) entry which is preliminary data.</text>
</comment>
<evidence type="ECO:0000256" key="2">
    <source>
        <dbReference type="SAM" id="SignalP"/>
    </source>
</evidence>
<dbReference type="PROSITE" id="PS51257">
    <property type="entry name" value="PROKAR_LIPOPROTEIN"/>
    <property type="match status" value="1"/>
</dbReference>
<feature type="signal peptide" evidence="2">
    <location>
        <begin position="1"/>
        <end position="22"/>
    </location>
</feature>
<protein>
    <recommendedName>
        <fullName evidence="5">Lipoprotein</fullName>
    </recommendedName>
</protein>
<feature type="compositionally biased region" description="Low complexity" evidence="1">
    <location>
        <begin position="26"/>
        <end position="49"/>
    </location>
</feature>
<organism evidence="3 4">
    <name type="scientific">Arthrobacter russicus</name>
    <dbReference type="NCBI Taxonomy" id="172040"/>
    <lineage>
        <taxon>Bacteria</taxon>
        <taxon>Bacillati</taxon>
        <taxon>Actinomycetota</taxon>
        <taxon>Actinomycetes</taxon>
        <taxon>Micrococcales</taxon>
        <taxon>Micrococcaceae</taxon>
        <taxon>Arthrobacter</taxon>
    </lineage>
</organism>
<feature type="region of interest" description="Disordered" evidence="1">
    <location>
        <begin position="26"/>
        <end position="56"/>
    </location>
</feature>
<evidence type="ECO:0000256" key="1">
    <source>
        <dbReference type="SAM" id="MobiDB-lite"/>
    </source>
</evidence>
<keyword evidence="4" id="KW-1185">Reference proteome</keyword>
<keyword evidence="2" id="KW-0732">Signal</keyword>
<proteinExistence type="predicted"/>